<accession>A0A5S4FG26</accession>
<dbReference type="Proteomes" id="UP000309128">
    <property type="component" value="Unassembled WGS sequence"/>
</dbReference>
<name>A0A5S4FG26_9ACTN</name>
<proteinExistence type="predicted"/>
<comment type="caution">
    <text evidence="2">The sequence shown here is derived from an EMBL/GenBank/DDBJ whole genome shotgun (WGS) entry which is preliminary data.</text>
</comment>
<dbReference type="EMBL" id="VCKY01000070">
    <property type="protein sequence ID" value="TMR18530.1"/>
    <property type="molecule type" value="Genomic_DNA"/>
</dbReference>
<dbReference type="AlphaFoldDB" id="A0A5S4FG26"/>
<gene>
    <name evidence="2" type="ORF">ETD86_21505</name>
</gene>
<protein>
    <submittedName>
        <fullName evidence="2">Uncharacterized protein</fullName>
    </submittedName>
</protein>
<evidence type="ECO:0000313" key="3">
    <source>
        <dbReference type="Proteomes" id="UP000309128"/>
    </source>
</evidence>
<organism evidence="2 3">
    <name type="scientific">Nonomuraea turkmeniaca</name>
    <dbReference type="NCBI Taxonomy" id="103838"/>
    <lineage>
        <taxon>Bacteria</taxon>
        <taxon>Bacillati</taxon>
        <taxon>Actinomycetota</taxon>
        <taxon>Actinomycetes</taxon>
        <taxon>Streptosporangiales</taxon>
        <taxon>Streptosporangiaceae</taxon>
        <taxon>Nonomuraea</taxon>
    </lineage>
</organism>
<dbReference type="OrthoDB" id="3536267at2"/>
<evidence type="ECO:0000256" key="1">
    <source>
        <dbReference type="SAM" id="MobiDB-lite"/>
    </source>
</evidence>
<feature type="region of interest" description="Disordered" evidence="1">
    <location>
        <begin position="38"/>
        <end position="59"/>
    </location>
</feature>
<sequence>MSQMPTIGRIVHYTLGEQDATAINRRRADFEAFRRSLVGPQEPGMPGADGHQAHVGNTTRAGDVYPAVVVRVFPGGTESNGVCNLQVLLDGNDTYWATSRTEGDGEFRWSWPARS</sequence>
<keyword evidence="3" id="KW-1185">Reference proteome</keyword>
<dbReference type="RefSeq" id="WP_138667946.1">
    <property type="nucleotide sequence ID" value="NZ_VCKY01000070.1"/>
</dbReference>
<reference evidence="2 3" key="1">
    <citation type="submission" date="2019-05" db="EMBL/GenBank/DDBJ databases">
        <title>Draft genome sequence of Nonomuraea turkmeniaca DSM 43926.</title>
        <authorList>
            <person name="Saricaoglu S."/>
            <person name="Isik K."/>
        </authorList>
    </citation>
    <scope>NUCLEOTIDE SEQUENCE [LARGE SCALE GENOMIC DNA]</scope>
    <source>
        <strain evidence="2 3">DSM 43926</strain>
    </source>
</reference>
<evidence type="ECO:0000313" key="2">
    <source>
        <dbReference type="EMBL" id="TMR18530.1"/>
    </source>
</evidence>